<evidence type="ECO:0000256" key="11">
    <source>
        <dbReference type="ARBA" id="ARBA00024006"/>
    </source>
</evidence>
<reference evidence="18 19" key="1">
    <citation type="journal article" date="2015" name="Microbiome">
        <title>Genomic resolution of linkages in carbon, nitrogen, and sulfur cycling among widespread estuary sediment bacteria.</title>
        <authorList>
            <person name="Baker B.J."/>
            <person name="Lazar C.S."/>
            <person name="Teske A.P."/>
            <person name="Dick G.J."/>
        </authorList>
    </citation>
    <scope>NUCLEOTIDE SEQUENCE [LARGE SCALE GENOMIC DNA]</scope>
    <source>
        <strain evidence="18">DG_54_3</strain>
    </source>
</reference>
<dbReference type="NCBIfam" id="TIGR03150">
    <property type="entry name" value="fabF"/>
    <property type="match status" value="1"/>
</dbReference>
<dbReference type="CDD" id="cd00834">
    <property type="entry name" value="KAS_I_II"/>
    <property type="match status" value="1"/>
</dbReference>
<feature type="domain" description="Ketosynthase family 3 (KS3)" evidence="17">
    <location>
        <begin position="2"/>
        <end position="410"/>
    </location>
</feature>
<protein>
    <recommendedName>
        <fullName evidence="4 14">3-oxoacyl-[acyl-carrier-protein] synthase 2</fullName>
        <ecNumber evidence="3 14">2.3.1.179</ecNumber>
    </recommendedName>
</protein>
<keyword evidence="6 14" id="KW-0808">Transferase</keyword>
<dbReference type="AlphaFoldDB" id="A0A0S7Y288"/>
<accession>A0A0S7Y288</accession>
<evidence type="ECO:0000256" key="1">
    <source>
        <dbReference type="ARBA" id="ARBA00005194"/>
    </source>
</evidence>
<evidence type="ECO:0000256" key="8">
    <source>
        <dbReference type="ARBA" id="ARBA00023098"/>
    </source>
</evidence>
<dbReference type="PIRSF" id="PIRSF000447">
    <property type="entry name" value="KAS_II"/>
    <property type="match status" value="1"/>
</dbReference>
<dbReference type="InterPro" id="IPR017568">
    <property type="entry name" value="3-oxoacyl-ACP_synth-2"/>
</dbReference>
<gene>
    <name evidence="18" type="ORF">AMJ44_06880</name>
</gene>
<dbReference type="PATRIC" id="fig|1703775.3.peg.2598"/>
<name>A0A0S7Y288_UNCSA</name>
<evidence type="ECO:0000313" key="18">
    <source>
        <dbReference type="EMBL" id="KPJ68220.1"/>
    </source>
</evidence>
<dbReference type="PANTHER" id="PTHR11712">
    <property type="entry name" value="POLYKETIDE SYNTHASE-RELATED"/>
    <property type="match status" value="1"/>
</dbReference>
<dbReference type="GO" id="GO:0006633">
    <property type="term" value="P:fatty acid biosynthetic process"/>
    <property type="evidence" value="ECO:0007669"/>
    <property type="project" value="UniProtKB-UniRule"/>
</dbReference>
<dbReference type="InterPro" id="IPR016039">
    <property type="entry name" value="Thiolase-like"/>
</dbReference>
<evidence type="ECO:0000259" key="17">
    <source>
        <dbReference type="PROSITE" id="PS52004"/>
    </source>
</evidence>
<dbReference type="NCBIfam" id="NF004970">
    <property type="entry name" value="PRK06333.1"/>
    <property type="match status" value="1"/>
</dbReference>
<evidence type="ECO:0000256" key="10">
    <source>
        <dbReference type="ARBA" id="ARBA00023315"/>
    </source>
</evidence>
<evidence type="ECO:0000256" key="15">
    <source>
        <dbReference type="PIRSR" id="PIRSR000447-1"/>
    </source>
</evidence>
<dbReference type="InterPro" id="IPR020841">
    <property type="entry name" value="PKS_Beta-ketoAc_synthase_dom"/>
</dbReference>
<evidence type="ECO:0000256" key="12">
    <source>
        <dbReference type="ARBA" id="ARBA00047318"/>
    </source>
</evidence>
<evidence type="ECO:0000256" key="9">
    <source>
        <dbReference type="ARBA" id="ARBA00023160"/>
    </source>
</evidence>
<comment type="caution">
    <text evidence="18">The sequence shown here is derived from an EMBL/GenBank/DDBJ whole genome shotgun (WGS) entry which is preliminary data.</text>
</comment>
<sequence length="413" mass="43759">MLKRVVITGLGVVSPIGNNKEVFWENLAAGKSGVTRITHFDPAAYPSQIAGEVKDFNPTEYFDKKEARRLVRFIQFAVAASRMAIKEAGLTVTAENAPEIGVLIGSGIGGIGFLEEQAAVLREKGPNKLSPFTVPYMITDMAAGYVSIYLGAKGPNSCVVTACASGTNSIGDAFKIIQRGAAKAMIAGGTEASITPLGMASFCAARALSTRNEEPSRASRPFDKERDGFVMGEGAGAVILEDLEFAKARGAKIQAEIIGYGMSGDASHITAPAPEGEGAVRAIRAALKDAGISPDQIDYINAHGTSTILNDKYETMALKTIFGERAKKLPVSSNKSMFGHLLGATGAVELIATVLSIKNEIIPPTINYENPDPDCDLDYVPNRARKQPIDIAMSSSFGFGGHNAILIIKKYQP</sequence>
<keyword evidence="7" id="KW-0276">Fatty acid metabolism</keyword>
<dbReference type="InterPro" id="IPR018201">
    <property type="entry name" value="Ketoacyl_synth_AS"/>
</dbReference>
<evidence type="ECO:0000256" key="4">
    <source>
        <dbReference type="ARBA" id="ARBA00014657"/>
    </source>
</evidence>
<comment type="function">
    <text evidence="11 14">Involved in the type II fatty acid elongation cycle. Catalyzes the elongation of a wide range of acyl-ACP by the addition of two carbons from malonyl-ACP to an acyl acceptor. Can efficiently catalyze the conversion of palmitoleoyl-ACP (cis-hexadec-9-enoyl-ACP) to cis-vaccenoyl-ACP (cis-octadec-11-enoyl-ACP), an essential step in the thermal regulation of fatty acid composition.</text>
</comment>
<dbReference type="PROSITE" id="PS52004">
    <property type="entry name" value="KS3_2"/>
    <property type="match status" value="1"/>
</dbReference>
<evidence type="ECO:0000256" key="2">
    <source>
        <dbReference type="ARBA" id="ARBA00008467"/>
    </source>
</evidence>
<evidence type="ECO:0000256" key="6">
    <source>
        <dbReference type="ARBA" id="ARBA00022679"/>
    </source>
</evidence>
<comment type="similarity">
    <text evidence="2 14 16">Belongs to the thiolase-like superfamily. Beta-ketoacyl-ACP synthases family.</text>
</comment>
<evidence type="ECO:0000256" key="13">
    <source>
        <dbReference type="ARBA" id="ARBA00047659"/>
    </source>
</evidence>
<keyword evidence="10 14" id="KW-0012">Acyltransferase</keyword>
<dbReference type="Pfam" id="PF02801">
    <property type="entry name" value="Ketoacyl-synt_C"/>
    <property type="match status" value="1"/>
</dbReference>
<dbReference type="NCBIfam" id="NF005589">
    <property type="entry name" value="PRK07314.1"/>
    <property type="match status" value="1"/>
</dbReference>
<dbReference type="PANTHER" id="PTHR11712:SF336">
    <property type="entry name" value="3-OXOACYL-[ACYL-CARRIER-PROTEIN] SYNTHASE, MITOCHONDRIAL"/>
    <property type="match status" value="1"/>
</dbReference>
<dbReference type="EMBL" id="LIZX01000058">
    <property type="protein sequence ID" value="KPJ68220.1"/>
    <property type="molecule type" value="Genomic_DNA"/>
</dbReference>
<keyword evidence="9 14" id="KW-0275">Fatty acid biosynthesis</keyword>
<feature type="active site" description="For beta-ketoacyl synthase activity" evidence="15">
    <location>
        <position position="163"/>
    </location>
</feature>
<evidence type="ECO:0000313" key="19">
    <source>
        <dbReference type="Proteomes" id="UP000051861"/>
    </source>
</evidence>
<dbReference type="SMART" id="SM00825">
    <property type="entry name" value="PKS_KS"/>
    <property type="match status" value="1"/>
</dbReference>
<dbReference type="UniPathway" id="UPA00094"/>
<dbReference type="Proteomes" id="UP000051861">
    <property type="component" value="Unassembled WGS sequence"/>
</dbReference>
<dbReference type="GO" id="GO:0005829">
    <property type="term" value="C:cytosol"/>
    <property type="evidence" value="ECO:0007669"/>
    <property type="project" value="TreeGrafter"/>
</dbReference>
<dbReference type="InterPro" id="IPR014030">
    <property type="entry name" value="Ketoacyl_synth_N"/>
</dbReference>
<evidence type="ECO:0000256" key="14">
    <source>
        <dbReference type="PIRNR" id="PIRNR000447"/>
    </source>
</evidence>
<proteinExistence type="inferred from homology"/>
<comment type="catalytic activity">
    <reaction evidence="13 14">
        <text>a fatty acyl-[ACP] + malonyl-[ACP] + H(+) = a 3-oxoacyl-[ACP] + holo-[ACP] + CO2</text>
        <dbReference type="Rhea" id="RHEA:22836"/>
        <dbReference type="Rhea" id="RHEA-COMP:9623"/>
        <dbReference type="Rhea" id="RHEA-COMP:9685"/>
        <dbReference type="Rhea" id="RHEA-COMP:9916"/>
        <dbReference type="Rhea" id="RHEA-COMP:14125"/>
        <dbReference type="ChEBI" id="CHEBI:15378"/>
        <dbReference type="ChEBI" id="CHEBI:16526"/>
        <dbReference type="ChEBI" id="CHEBI:64479"/>
        <dbReference type="ChEBI" id="CHEBI:78449"/>
        <dbReference type="ChEBI" id="CHEBI:78776"/>
        <dbReference type="ChEBI" id="CHEBI:138651"/>
    </reaction>
</comment>
<comment type="catalytic activity">
    <reaction evidence="12 14">
        <text>(9Z)-hexadecenoyl-[ACP] + malonyl-[ACP] + H(+) = 3-oxo-(11Z)-octadecenoyl-[ACP] + holo-[ACP] + CO2</text>
        <dbReference type="Rhea" id="RHEA:55040"/>
        <dbReference type="Rhea" id="RHEA-COMP:9623"/>
        <dbReference type="Rhea" id="RHEA-COMP:9685"/>
        <dbReference type="Rhea" id="RHEA-COMP:10800"/>
        <dbReference type="Rhea" id="RHEA-COMP:14074"/>
        <dbReference type="ChEBI" id="CHEBI:15378"/>
        <dbReference type="ChEBI" id="CHEBI:16526"/>
        <dbReference type="ChEBI" id="CHEBI:64479"/>
        <dbReference type="ChEBI" id="CHEBI:78449"/>
        <dbReference type="ChEBI" id="CHEBI:83989"/>
        <dbReference type="ChEBI" id="CHEBI:138538"/>
        <dbReference type="EC" id="2.3.1.179"/>
    </reaction>
</comment>
<dbReference type="InterPro" id="IPR014031">
    <property type="entry name" value="Ketoacyl_synth_C"/>
</dbReference>
<comment type="pathway">
    <text evidence="1 14">Lipid metabolism; fatty acid biosynthesis.</text>
</comment>
<evidence type="ECO:0000256" key="3">
    <source>
        <dbReference type="ARBA" id="ARBA00012356"/>
    </source>
</evidence>
<evidence type="ECO:0000256" key="16">
    <source>
        <dbReference type="RuleBase" id="RU003694"/>
    </source>
</evidence>
<dbReference type="SUPFAM" id="SSF53901">
    <property type="entry name" value="Thiolase-like"/>
    <property type="match status" value="2"/>
</dbReference>
<dbReference type="EC" id="2.3.1.179" evidence="3 14"/>
<dbReference type="Pfam" id="PF00109">
    <property type="entry name" value="ketoacyl-synt"/>
    <property type="match status" value="1"/>
</dbReference>
<organism evidence="18 19">
    <name type="scientific">candidate division WOR-1 bacterium DG_54_3</name>
    <dbReference type="NCBI Taxonomy" id="1703775"/>
    <lineage>
        <taxon>Bacteria</taxon>
        <taxon>Bacillati</taxon>
        <taxon>Saganbacteria</taxon>
    </lineage>
</organism>
<dbReference type="GO" id="GO:0004315">
    <property type="term" value="F:3-oxoacyl-[acyl-carrier-protein] synthase activity"/>
    <property type="evidence" value="ECO:0007669"/>
    <property type="project" value="UniProtKB-UniRule"/>
</dbReference>
<dbReference type="FunFam" id="3.40.47.10:FF:000009">
    <property type="entry name" value="3-oxoacyl-[acyl-carrier-protein] synthase 2"/>
    <property type="match status" value="1"/>
</dbReference>
<keyword evidence="8" id="KW-0443">Lipid metabolism</keyword>
<evidence type="ECO:0000256" key="7">
    <source>
        <dbReference type="ARBA" id="ARBA00022832"/>
    </source>
</evidence>
<evidence type="ECO:0000256" key="5">
    <source>
        <dbReference type="ARBA" id="ARBA00022516"/>
    </source>
</evidence>
<dbReference type="InterPro" id="IPR000794">
    <property type="entry name" value="Beta-ketoacyl_synthase"/>
</dbReference>
<dbReference type="Gene3D" id="3.40.47.10">
    <property type="match status" value="1"/>
</dbReference>
<dbReference type="PROSITE" id="PS00606">
    <property type="entry name" value="KS3_1"/>
    <property type="match status" value="1"/>
</dbReference>
<keyword evidence="5 14" id="KW-0444">Lipid biosynthesis</keyword>